<protein>
    <recommendedName>
        <fullName evidence="1">DDE-1 domain-containing protein</fullName>
    </recommendedName>
</protein>
<dbReference type="InterPro" id="IPR004875">
    <property type="entry name" value="DDE_SF_endonuclease_dom"/>
</dbReference>
<comment type="caution">
    <text evidence="2">The sequence shown here is derived from an EMBL/GenBank/DDBJ whole genome shotgun (WGS) entry which is preliminary data.</text>
</comment>
<organism evidence="2 3">
    <name type="scientific">Streblomastix strix</name>
    <dbReference type="NCBI Taxonomy" id="222440"/>
    <lineage>
        <taxon>Eukaryota</taxon>
        <taxon>Metamonada</taxon>
        <taxon>Preaxostyla</taxon>
        <taxon>Oxymonadida</taxon>
        <taxon>Streblomastigidae</taxon>
        <taxon>Streblomastix</taxon>
    </lineage>
</organism>
<name>A0A5J4WJS9_9EUKA</name>
<dbReference type="Pfam" id="PF03184">
    <property type="entry name" value="DDE_1"/>
    <property type="match status" value="1"/>
</dbReference>
<evidence type="ECO:0000313" key="3">
    <source>
        <dbReference type="Proteomes" id="UP000324800"/>
    </source>
</evidence>
<feature type="non-terminal residue" evidence="2">
    <location>
        <position position="1"/>
    </location>
</feature>
<feature type="domain" description="DDE-1" evidence="1">
    <location>
        <begin position="87"/>
        <end position="211"/>
    </location>
</feature>
<sequence>IVRTSPREYRRMRLQYEDVQTYISILKENVHGVLAVLISNVDESGVWAFSDGEVKHFLIPASIAQDVSSYGVERAESKISVCAGITLSGECIKPLIVTKGDVTDEDLLHQGIVQGKQAVVCSSGTGNLNSDLFVRWLKECYFPDLDAKRVILKQRNALAILLTDNSGIHTTDEVKKLLGQHNVMMISFPADSTQFFQPQDCLSFSVLKRAINQSRGAKTKLTSSQGVLDAFYALKKKPHLSKQRPRPAPKFCYRQTPLLQVP</sequence>
<dbReference type="Proteomes" id="UP000324800">
    <property type="component" value="Unassembled WGS sequence"/>
</dbReference>
<evidence type="ECO:0000313" key="2">
    <source>
        <dbReference type="EMBL" id="KAA6395128.1"/>
    </source>
</evidence>
<gene>
    <name evidence="2" type="ORF">EZS28_009349</name>
</gene>
<proteinExistence type="predicted"/>
<dbReference type="Gene3D" id="3.30.420.10">
    <property type="entry name" value="Ribonuclease H-like superfamily/Ribonuclease H"/>
    <property type="match status" value="1"/>
</dbReference>
<dbReference type="AlphaFoldDB" id="A0A5J4WJS9"/>
<dbReference type="EMBL" id="SNRW01001765">
    <property type="protein sequence ID" value="KAA6395128.1"/>
    <property type="molecule type" value="Genomic_DNA"/>
</dbReference>
<dbReference type="OrthoDB" id="10065929at2759"/>
<accession>A0A5J4WJS9</accession>
<dbReference type="InterPro" id="IPR036397">
    <property type="entry name" value="RNaseH_sf"/>
</dbReference>
<reference evidence="2 3" key="1">
    <citation type="submission" date="2019-03" db="EMBL/GenBank/DDBJ databases">
        <title>Single cell metagenomics reveals metabolic interactions within the superorganism composed of flagellate Streblomastix strix and complex community of Bacteroidetes bacteria on its surface.</title>
        <authorList>
            <person name="Treitli S.C."/>
            <person name="Kolisko M."/>
            <person name="Husnik F."/>
            <person name="Keeling P."/>
            <person name="Hampl V."/>
        </authorList>
    </citation>
    <scope>NUCLEOTIDE SEQUENCE [LARGE SCALE GENOMIC DNA]</scope>
    <source>
        <strain evidence="2">ST1C</strain>
    </source>
</reference>
<evidence type="ECO:0000259" key="1">
    <source>
        <dbReference type="Pfam" id="PF03184"/>
    </source>
</evidence>
<dbReference type="GO" id="GO:0003676">
    <property type="term" value="F:nucleic acid binding"/>
    <property type="evidence" value="ECO:0007669"/>
    <property type="project" value="InterPro"/>
</dbReference>